<feature type="region of interest" description="Disordered" evidence="1">
    <location>
        <begin position="81"/>
        <end position="100"/>
    </location>
</feature>
<keyword evidence="5" id="KW-1185">Reference proteome</keyword>
<dbReference type="InterPro" id="IPR057561">
    <property type="entry name" value="NADase_transloc"/>
</dbReference>
<protein>
    <recommendedName>
        <fullName evidence="3">NAD glycohydrolase translocation F5/8 type C domain-containing protein</fullName>
    </recommendedName>
</protein>
<sequence length="254" mass="27046">MNCTRCGAAYLQADPECPRCGLALRLSGATTAGPVPAAPPGAYRTSERPLVVRGAGLVAVLLSAFLVLQFVTRDSEVSSSWKPQLPADLASPSTAPRPTGVNLATGAVVTAEETDTPQEDGAGDLITYDASNMVDGDLTTAWRVATFYNGRAITIDLKNRSQITQVGLTNGYTKVDGTNGNDAYEMGRKILQVTWMFDDGTSVRQKLADDVRTIQYQAIEPVQAQRVTLRIDSTSTPGHALSDYTAITELFVGS</sequence>
<organism evidence="4 5">
    <name type="scientific">Kineosporia succinea</name>
    <dbReference type="NCBI Taxonomy" id="84632"/>
    <lineage>
        <taxon>Bacteria</taxon>
        <taxon>Bacillati</taxon>
        <taxon>Actinomycetota</taxon>
        <taxon>Actinomycetes</taxon>
        <taxon>Kineosporiales</taxon>
        <taxon>Kineosporiaceae</taxon>
        <taxon>Kineosporia</taxon>
    </lineage>
</organism>
<dbReference type="NCBIfam" id="NF047619">
    <property type="entry name" value="NADase_discoid"/>
    <property type="match status" value="1"/>
</dbReference>
<keyword evidence="2" id="KW-0472">Membrane</keyword>
<keyword evidence="2" id="KW-0812">Transmembrane</keyword>
<evidence type="ECO:0000256" key="2">
    <source>
        <dbReference type="SAM" id="Phobius"/>
    </source>
</evidence>
<feature type="domain" description="NAD glycohydrolase translocation F5/8 type C" evidence="3">
    <location>
        <begin position="122"/>
        <end position="251"/>
    </location>
</feature>
<dbReference type="RefSeq" id="WP_307244479.1">
    <property type="nucleotide sequence ID" value="NZ_JAUSQZ010000001.1"/>
</dbReference>
<keyword evidence="2" id="KW-1133">Transmembrane helix</keyword>
<proteinExistence type="predicted"/>
<evidence type="ECO:0000313" key="5">
    <source>
        <dbReference type="Proteomes" id="UP001235712"/>
    </source>
</evidence>
<gene>
    <name evidence="4" type="ORF">J2S57_003623</name>
</gene>
<dbReference type="Proteomes" id="UP001235712">
    <property type="component" value="Unassembled WGS sequence"/>
</dbReference>
<dbReference type="EMBL" id="JAUSQZ010000001">
    <property type="protein sequence ID" value="MDP9827874.1"/>
    <property type="molecule type" value="Genomic_DNA"/>
</dbReference>
<accession>A0ABT9P5A8</accession>
<name>A0ABT9P5A8_9ACTN</name>
<dbReference type="SUPFAM" id="SSF49785">
    <property type="entry name" value="Galactose-binding domain-like"/>
    <property type="match status" value="1"/>
</dbReference>
<feature type="transmembrane region" description="Helical" evidence="2">
    <location>
        <begin position="50"/>
        <end position="71"/>
    </location>
</feature>
<dbReference type="Gene3D" id="2.60.120.260">
    <property type="entry name" value="Galactose-binding domain-like"/>
    <property type="match status" value="1"/>
</dbReference>
<evidence type="ECO:0000313" key="4">
    <source>
        <dbReference type="EMBL" id="MDP9827874.1"/>
    </source>
</evidence>
<dbReference type="InterPro" id="IPR008979">
    <property type="entry name" value="Galactose-bd-like_sf"/>
</dbReference>
<evidence type="ECO:0000256" key="1">
    <source>
        <dbReference type="SAM" id="MobiDB-lite"/>
    </source>
</evidence>
<comment type="caution">
    <text evidence="4">The sequence shown here is derived from an EMBL/GenBank/DDBJ whole genome shotgun (WGS) entry which is preliminary data.</text>
</comment>
<reference evidence="4 5" key="1">
    <citation type="submission" date="2023-07" db="EMBL/GenBank/DDBJ databases">
        <title>Sequencing the genomes of 1000 actinobacteria strains.</title>
        <authorList>
            <person name="Klenk H.-P."/>
        </authorList>
    </citation>
    <scope>NUCLEOTIDE SEQUENCE [LARGE SCALE GENOMIC DNA]</scope>
    <source>
        <strain evidence="4 5">DSM 44388</strain>
    </source>
</reference>
<dbReference type="Pfam" id="PF25302">
    <property type="entry name" value="NADase_transloc"/>
    <property type="match status" value="1"/>
</dbReference>
<evidence type="ECO:0000259" key="3">
    <source>
        <dbReference type="Pfam" id="PF25302"/>
    </source>
</evidence>